<dbReference type="AlphaFoldDB" id="M4C6Z3"/>
<dbReference type="Gene3D" id="2.30.30.140">
    <property type="match status" value="1"/>
</dbReference>
<proteinExistence type="predicted"/>
<name>M4C6Z3_HYAAE</name>
<dbReference type="OMA" id="MDEMESY"/>
<dbReference type="PROSITE" id="PS50812">
    <property type="entry name" value="PWWP"/>
    <property type="match status" value="1"/>
</dbReference>
<feature type="region of interest" description="Disordered" evidence="1">
    <location>
        <begin position="182"/>
        <end position="263"/>
    </location>
</feature>
<evidence type="ECO:0000259" key="2">
    <source>
        <dbReference type="PROSITE" id="PS50812"/>
    </source>
</evidence>
<evidence type="ECO:0000256" key="1">
    <source>
        <dbReference type="SAM" id="MobiDB-lite"/>
    </source>
</evidence>
<feature type="compositionally biased region" description="Acidic residues" evidence="1">
    <location>
        <begin position="187"/>
        <end position="196"/>
    </location>
</feature>
<protein>
    <recommendedName>
        <fullName evidence="2">PWWP domain-containing protein</fullName>
    </recommendedName>
</protein>
<organism evidence="3 4">
    <name type="scientific">Hyaloperonospora arabidopsidis (strain Emoy2)</name>
    <name type="common">Downy mildew agent</name>
    <name type="synonym">Peronospora arabidopsidis</name>
    <dbReference type="NCBI Taxonomy" id="559515"/>
    <lineage>
        <taxon>Eukaryota</taxon>
        <taxon>Sar</taxon>
        <taxon>Stramenopiles</taxon>
        <taxon>Oomycota</taxon>
        <taxon>Peronosporomycetes</taxon>
        <taxon>Peronosporales</taxon>
        <taxon>Peronosporaceae</taxon>
        <taxon>Hyaloperonospora</taxon>
    </lineage>
</organism>
<feature type="domain" description="PWWP" evidence="2">
    <location>
        <begin position="36"/>
        <end position="119"/>
    </location>
</feature>
<dbReference type="eggNOG" id="ENOG502SNTI">
    <property type="taxonomic scope" value="Eukaryota"/>
</dbReference>
<dbReference type="EMBL" id="ABWE02007591">
    <property type="status" value="NOT_ANNOTATED_CDS"/>
    <property type="molecule type" value="Genomic_DNA"/>
</dbReference>
<dbReference type="SUPFAM" id="SSF63748">
    <property type="entry name" value="Tudor/PWWP/MBT"/>
    <property type="match status" value="1"/>
</dbReference>
<dbReference type="SMART" id="SM00293">
    <property type="entry name" value="PWWP"/>
    <property type="match status" value="1"/>
</dbReference>
<accession>M4C6Z3</accession>
<dbReference type="Proteomes" id="UP000011713">
    <property type="component" value="Unassembled WGS sequence"/>
</dbReference>
<dbReference type="EnsemblProtists" id="HpaT814881">
    <property type="protein sequence ID" value="HpaP814881"/>
    <property type="gene ID" value="HpaG814881"/>
</dbReference>
<reference evidence="3" key="2">
    <citation type="submission" date="2015-06" db="UniProtKB">
        <authorList>
            <consortium name="EnsemblProtists"/>
        </authorList>
    </citation>
    <scope>IDENTIFICATION</scope>
    <source>
        <strain evidence="3">Emoy2</strain>
    </source>
</reference>
<dbReference type="CDD" id="cd05162">
    <property type="entry name" value="PWWP"/>
    <property type="match status" value="1"/>
</dbReference>
<dbReference type="VEuPathDB" id="FungiDB:HpaG814881"/>
<feature type="compositionally biased region" description="Basic and acidic residues" evidence="1">
    <location>
        <begin position="217"/>
        <end position="231"/>
    </location>
</feature>
<evidence type="ECO:0000313" key="4">
    <source>
        <dbReference type="Proteomes" id="UP000011713"/>
    </source>
</evidence>
<dbReference type="Pfam" id="PF00855">
    <property type="entry name" value="PWWP"/>
    <property type="match status" value="1"/>
</dbReference>
<dbReference type="InterPro" id="IPR000313">
    <property type="entry name" value="PWWP_dom"/>
</dbReference>
<dbReference type="InParanoid" id="M4C6Z3"/>
<keyword evidence="4" id="KW-1185">Reference proteome</keyword>
<evidence type="ECO:0000313" key="3">
    <source>
        <dbReference type="EnsemblProtists" id="HpaP814881"/>
    </source>
</evidence>
<dbReference type="HOGENOM" id="CLU_092675_0_0_1"/>
<reference evidence="4" key="1">
    <citation type="journal article" date="2010" name="Science">
        <title>Signatures of adaptation to obligate biotrophy in the Hyaloperonospora arabidopsidis genome.</title>
        <authorList>
            <person name="Baxter L."/>
            <person name="Tripathy S."/>
            <person name="Ishaque N."/>
            <person name="Boot N."/>
            <person name="Cabral A."/>
            <person name="Kemen E."/>
            <person name="Thines M."/>
            <person name="Ah-Fong A."/>
            <person name="Anderson R."/>
            <person name="Badejoko W."/>
            <person name="Bittner-Eddy P."/>
            <person name="Boore J.L."/>
            <person name="Chibucos M.C."/>
            <person name="Coates M."/>
            <person name="Dehal P."/>
            <person name="Delehaunty K."/>
            <person name="Dong S."/>
            <person name="Downton P."/>
            <person name="Dumas B."/>
            <person name="Fabro G."/>
            <person name="Fronick C."/>
            <person name="Fuerstenberg S.I."/>
            <person name="Fulton L."/>
            <person name="Gaulin E."/>
            <person name="Govers F."/>
            <person name="Hughes L."/>
            <person name="Humphray S."/>
            <person name="Jiang R.H."/>
            <person name="Judelson H."/>
            <person name="Kamoun S."/>
            <person name="Kyung K."/>
            <person name="Meijer H."/>
            <person name="Minx P."/>
            <person name="Morris P."/>
            <person name="Nelson J."/>
            <person name="Phuntumart V."/>
            <person name="Qutob D."/>
            <person name="Rehmany A."/>
            <person name="Rougon-Cardoso A."/>
            <person name="Ryden P."/>
            <person name="Torto-Alalibo T."/>
            <person name="Studholme D."/>
            <person name="Wang Y."/>
            <person name="Win J."/>
            <person name="Wood J."/>
            <person name="Clifton S.W."/>
            <person name="Rogers J."/>
            <person name="Van den Ackerveken G."/>
            <person name="Jones J.D."/>
            <person name="McDowell J.M."/>
            <person name="Beynon J."/>
            <person name="Tyler B.M."/>
        </authorList>
    </citation>
    <scope>NUCLEOTIDE SEQUENCE [LARGE SCALE GENOMIC DNA]</scope>
    <source>
        <strain evidence="4">Emoy2</strain>
    </source>
</reference>
<sequence length="263" mass="29614">APGAKRPLRPTAACKEAMQSRVEALALVEERFRDFDVVWAKVHGFPWWPGVLFFSWDVVRRAGIRTEPRIVAELVVPKLEKVEHLDTTKCSQATRSSRLKRYCLIMFLDKFNFSVVEIDPSSVASFTAHYDMYERAVMNSKTGRKKAEFKRAVVKATQLLHMGKGAHVDDDLAMLERPGPMDRVEQTEEDSEDEDHDRELDNVGAGLKNEDQTAGYVEEKVGEKKSVEKSQKKSTVRGGNVAEVKDVTGDNGVINVAKSKPRH</sequence>